<organism evidence="2 3">
    <name type="scientific">Triangularia setosa</name>
    <dbReference type="NCBI Taxonomy" id="2587417"/>
    <lineage>
        <taxon>Eukaryota</taxon>
        <taxon>Fungi</taxon>
        <taxon>Dikarya</taxon>
        <taxon>Ascomycota</taxon>
        <taxon>Pezizomycotina</taxon>
        <taxon>Sordariomycetes</taxon>
        <taxon>Sordariomycetidae</taxon>
        <taxon>Sordariales</taxon>
        <taxon>Podosporaceae</taxon>
        <taxon>Triangularia</taxon>
    </lineage>
</organism>
<gene>
    <name evidence="2" type="ORF">QBC36DRAFT_356310</name>
</gene>
<dbReference type="PANTHER" id="PTHR37576:SF2">
    <property type="entry name" value="DEFECT AT LOW TEMPERATURE PROTEIN 1"/>
    <property type="match status" value="1"/>
</dbReference>
<dbReference type="Proteomes" id="UP001302321">
    <property type="component" value="Unassembled WGS sequence"/>
</dbReference>
<dbReference type="EMBL" id="MU866100">
    <property type="protein sequence ID" value="KAK4180343.1"/>
    <property type="molecule type" value="Genomic_DNA"/>
</dbReference>
<keyword evidence="3" id="KW-1185">Reference proteome</keyword>
<feature type="compositionally biased region" description="Low complexity" evidence="1">
    <location>
        <begin position="263"/>
        <end position="277"/>
    </location>
</feature>
<dbReference type="InterPro" id="IPR021514">
    <property type="entry name" value="DUF3176"/>
</dbReference>
<evidence type="ECO:0000313" key="2">
    <source>
        <dbReference type="EMBL" id="KAK4180343.1"/>
    </source>
</evidence>
<feature type="region of interest" description="Disordered" evidence="1">
    <location>
        <begin position="256"/>
        <end position="277"/>
    </location>
</feature>
<evidence type="ECO:0000313" key="3">
    <source>
        <dbReference type="Proteomes" id="UP001302321"/>
    </source>
</evidence>
<name>A0AAN6WEW9_9PEZI</name>
<proteinExistence type="predicted"/>
<protein>
    <submittedName>
        <fullName evidence="2">Uncharacterized protein</fullName>
    </submittedName>
</protein>
<dbReference type="Pfam" id="PF11374">
    <property type="entry name" value="DUF3176"/>
    <property type="match status" value="1"/>
</dbReference>
<reference evidence="2" key="1">
    <citation type="journal article" date="2023" name="Mol. Phylogenet. Evol.">
        <title>Genome-scale phylogeny and comparative genomics of the fungal order Sordariales.</title>
        <authorList>
            <person name="Hensen N."/>
            <person name="Bonometti L."/>
            <person name="Westerberg I."/>
            <person name="Brannstrom I.O."/>
            <person name="Guillou S."/>
            <person name="Cros-Aarteil S."/>
            <person name="Calhoun S."/>
            <person name="Haridas S."/>
            <person name="Kuo A."/>
            <person name="Mondo S."/>
            <person name="Pangilinan J."/>
            <person name="Riley R."/>
            <person name="LaButti K."/>
            <person name="Andreopoulos B."/>
            <person name="Lipzen A."/>
            <person name="Chen C."/>
            <person name="Yan M."/>
            <person name="Daum C."/>
            <person name="Ng V."/>
            <person name="Clum A."/>
            <person name="Steindorff A."/>
            <person name="Ohm R.A."/>
            <person name="Martin F."/>
            <person name="Silar P."/>
            <person name="Natvig D.O."/>
            <person name="Lalanne C."/>
            <person name="Gautier V."/>
            <person name="Ament-Velasquez S.L."/>
            <person name="Kruys A."/>
            <person name="Hutchinson M.I."/>
            <person name="Powell A.J."/>
            <person name="Barry K."/>
            <person name="Miller A.N."/>
            <person name="Grigoriev I.V."/>
            <person name="Debuchy R."/>
            <person name="Gladieux P."/>
            <person name="Hiltunen Thoren M."/>
            <person name="Johannesson H."/>
        </authorList>
    </citation>
    <scope>NUCLEOTIDE SEQUENCE</scope>
    <source>
        <strain evidence="2">CBS 892.96</strain>
    </source>
</reference>
<dbReference type="PANTHER" id="PTHR37576">
    <property type="entry name" value="DEFECT AT LOW TEMPERATURE PROTEIN 1"/>
    <property type="match status" value="1"/>
</dbReference>
<sequence length="277" mass="30592">MGPRVSSKLSLGSQSICSSIFHSNRIHDFVCVKADNSDVESWTVSPLVLLAVTSTAVNILIHVVLVRGAVSTWWYLIMHPVRQSRVQNMHWLWAAAGGLVDALKSMFVRGLSKTAIACSLATIAAINSPFLQRTFAVRTQERISVGIQVGLVYAAPRVSLDIYPYITAGPRMVMTPTKHFSDIMGDYFNKSPMQYNDDFGIPSGTIYTTKIKAAGYYFNCTAKDIEQVPGEAKSSVSVPYRPDIFLSSVAFQQHDPENTPTYSLSPQESPSLLEYRT</sequence>
<reference evidence="2" key="2">
    <citation type="submission" date="2023-05" db="EMBL/GenBank/DDBJ databases">
        <authorList>
            <consortium name="Lawrence Berkeley National Laboratory"/>
            <person name="Steindorff A."/>
            <person name="Hensen N."/>
            <person name="Bonometti L."/>
            <person name="Westerberg I."/>
            <person name="Brannstrom I.O."/>
            <person name="Guillou S."/>
            <person name="Cros-Aarteil S."/>
            <person name="Calhoun S."/>
            <person name="Haridas S."/>
            <person name="Kuo A."/>
            <person name="Mondo S."/>
            <person name="Pangilinan J."/>
            <person name="Riley R."/>
            <person name="Labutti K."/>
            <person name="Andreopoulos B."/>
            <person name="Lipzen A."/>
            <person name="Chen C."/>
            <person name="Yanf M."/>
            <person name="Daum C."/>
            <person name="Ng V."/>
            <person name="Clum A."/>
            <person name="Ohm R."/>
            <person name="Martin F."/>
            <person name="Silar P."/>
            <person name="Natvig D."/>
            <person name="Lalanne C."/>
            <person name="Gautier V."/>
            <person name="Ament-Velasquez S.L."/>
            <person name="Kruys A."/>
            <person name="Hutchinson M.I."/>
            <person name="Powell A.J."/>
            <person name="Barry K."/>
            <person name="Miller A.N."/>
            <person name="Grigoriev I.V."/>
            <person name="Debuchy R."/>
            <person name="Gladieux P."/>
            <person name="Thoren M.H."/>
            <person name="Johannesson H."/>
        </authorList>
    </citation>
    <scope>NUCLEOTIDE SEQUENCE</scope>
    <source>
        <strain evidence="2">CBS 892.96</strain>
    </source>
</reference>
<evidence type="ECO:0000256" key="1">
    <source>
        <dbReference type="SAM" id="MobiDB-lite"/>
    </source>
</evidence>
<comment type="caution">
    <text evidence="2">The sequence shown here is derived from an EMBL/GenBank/DDBJ whole genome shotgun (WGS) entry which is preliminary data.</text>
</comment>
<dbReference type="AlphaFoldDB" id="A0AAN6WEW9"/>
<accession>A0AAN6WEW9</accession>